<evidence type="ECO:0000256" key="6">
    <source>
        <dbReference type="ARBA" id="ARBA00022970"/>
    </source>
</evidence>
<feature type="transmembrane region" description="Helical" evidence="9">
    <location>
        <begin position="120"/>
        <end position="142"/>
    </location>
</feature>
<dbReference type="GO" id="GO:0005886">
    <property type="term" value="C:plasma membrane"/>
    <property type="evidence" value="ECO:0007669"/>
    <property type="project" value="UniProtKB-SubCell"/>
</dbReference>
<proteinExistence type="inferred from homology"/>
<evidence type="ECO:0000313" key="10">
    <source>
        <dbReference type="EMBL" id="SFB87272.1"/>
    </source>
</evidence>
<evidence type="ECO:0000256" key="2">
    <source>
        <dbReference type="ARBA" id="ARBA00008540"/>
    </source>
</evidence>
<reference evidence="10 11" key="1">
    <citation type="submission" date="2016-10" db="EMBL/GenBank/DDBJ databases">
        <authorList>
            <person name="de Groot N.N."/>
        </authorList>
    </citation>
    <scope>NUCLEOTIDE SEQUENCE [LARGE SCALE GENOMIC DNA]</scope>
    <source>
        <strain evidence="10 11">DSM 19113</strain>
    </source>
</reference>
<name>A0A1I1EKX1_9LACO</name>
<dbReference type="AlphaFoldDB" id="A0A1I1EKX1"/>
<evidence type="ECO:0000256" key="9">
    <source>
        <dbReference type="RuleBase" id="RU362122"/>
    </source>
</evidence>
<dbReference type="STRING" id="283737.SAMN05660453_0508"/>
<feature type="transmembrane region" description="Helical" evidence="9">
    <location>
        <begin position="322"/>
        <end position="342"/>
    </location>
</feature>
<dbReference type="PANTHER" id="PTHR30588:SF0">
    <property type="entry name" value="BRANCHED-CHAIN AMINO ACID PERMEASE BRNQ"/>
    <property type="match status" value="1"/>
</dbReference>
<feature type="transmembrane region" description="Helical" evidence="9">
    <location>
        <begin position="378"/>
        <end position="398"/>
    </location>
</feature>
<accession>A0A1I1EKX1</accession>
<evidence type="ECO:0000256" key="5">
    <source>
        <dbReference type="ARBA" id="ARBA00022692"/>
    </source>
</evidence>
<dbReference type="GO" id="GO:0015820">
    <property type="term" value="P:L-leucine transport"/>
    <property type="evidence" value="ECO:0007669"/>
    <property type="project" value="TreeGrafter"/>
</dbReference>
<dbReference type="RefSeq" id="WP_091501694.1">
    <property type="nucleotide sequence ID" value="NZ_FOLI01000001.1"/>
</dbReference>
<keyword evidence="3 9" id="KW-0813">Transport</keyword>
<protein>
    <recommendedName>
        <fullName evidence="9">Branched-chain amino acid transport system carrier protein</fullName>
    </recommendedName>
</protein>
<feature type="transmembrane region" description="Helical" evidence="9">
    <location>
        <begin position="79"/>
        <end position="100"/>
    </location>
</feature>
<feature type="transmembrane region" description="Helical" evidence="9">
    <location>
        <begin position="283"/>
        <end position="302"/>
    </location>
</feature>
<comment type="similarity">
    <text evidence="2 9">Belongs to the branched chain amino acid transporter family.</text>
</comment>
<evidence type="ECO:0000256" key="7">
    <source>
        <dbReference type="ARBA" id="ARBA00022989"/>
    </source>
</evidence>
<keyword evidence="6 9" id="KW-0029">Amino-acid transport</keyword>
<keyword evidence="4" id="KW-1003">Cell membrane</keyword>
<sequence length="447" mass="48217">MQERKASKKQILLITSLIFGLFFGAGNLIFPVQMGQMSGGHWLPAVSGFLLTGCVLPYLAMLGMALTKSTSVFDIAKPVAPWFATIMIIAIHFSLGPLFATPRTAATAFAMGISPLVPAAYQQLAMLIFSAIFFIMVYYLSIKESNLMKWVGKYLNPLFLILLALILLVALILPMGGLDQKITGAYQASAGFQGILEGYNTMDCLALLAFAVSVVYSVKNMGFSDKQVPKLLAKSGFLAILLESIIYIATTLLGVSSLGIMPISANGGAALSNIINHYTGNVGILLTAVIVTLAVFTTAMGLSASFSQDLHRIFPKISYKNWLRIITIGSFITANAGLTKIIEFSTPFLMIIYPFALALTILAVLNKWVKQDKTIYRFIMAFIAIPAFIDGLLSSQWAKTDFATSIASAYQNLIPLASEGFGWVLPAIIGAIVALIFRAFLPKKAAA</sequence>
<comment type="subcellular location">
    <subcellularLocation>
        <location evidence="1 9">Cell membrane</location>
        <topology evidence="1 9">Multi-pass membrane protein</topology>
    </subcellularLocation>
</comment>
<evidence type="ECO:0000256" key="8">
    <source>
        <dbReference type="ARBA" id="ARBA00023136"/>
    </source>
</evidence>
<evidence type="ECO:0000256" key="3">
    <source>
        <dbReference type="ARBA" id="ARBA00022448"/>
    </source>
</evidence>
<keyword evidence="8 9" id="KW-0472">Membrane</keyword>
<keyword evidence="7 9" id="KW-1133">Transmembrane helix</keyword>
<dbReference type="OrthoDB" id="9783920at2"/>
<evidence type="ECO:0000256" key="4">
    <source>
        <dbReference type="ARBA" id="ARBA00022475"/>
    </source>
</evidence>
<dbReference type="InterPro" id="IPR004685">
    <property type="entry name" value="Brnchd-chn_aa_trnsp_Livcs"/>
</dbReference>
<dbReference type="EMBL" id="FOLI01000001">
    <property type="protein sequence ID" value="SFB87272.1"/>
    <property type="molecule type" value="Genomic_DNA"/>
</dbReference>
<feature type="transmembrane region" description="Helical" evidence="9">
    <location>
        <begin position="420"/>
        <end position="441"/>
    </location>
</feature>
<feature type="transmembrane region" description="Helical" evidence="9">
    <location>
        <begin position="198"/>
        <end position="216"/>
    </location>
</feature>
<feature type="transmembrane region" description="Helical" evidence="9">
    <location>
        <begin position="348"/>
        <end position="366"/>
    </location>
</feature>
<keyword evidence="5 9" id="KW-0812">Transmembrane</keyword>
<evidence type="ECO:0000256" key="1">
    <source>
        <dbReference type="ARBA" id="ARBA00004651"/>
    </source>
</evidence>
<dbReference type="GO" id="GO:0005304">
    <property type="term" value="F:L-valine transmembrane transporter activity"/>
    <property type="evidence" value="ECO:0007669"/>
    <property type="project" value="TreeGrafter"/>
</dbReference>
<feature type="transmembrane region" description="Helical" evidence="9">
    <location>
        <begin position="42"/>
        <end position="67"/>
    </location>
</feature>
<feature type="transmembrane region" description="Helical" evidence="9">
    <location>
        <begin position="12"/>
        <end position="30"/>
    </location>
</feature>
<dbReference type="GO" id="GO:0015188">
    <property type="term" value="F:L-isoleucine transmembrane transporter activity"/>
    <property type="evidence" value="ECO:0007669"/>
    <property type="project" value="TreeGrafter"/>
</dbReference>
<dbReference type="NCBIfam" id="TIGR00796">
    <property type="entry name" value="livcs"/>
    <property type="match status" value="1"/>
</dbReference>
<gene>
    <name evidence="10" type="ORF">SAMN05660453_0508</name>
</gene>
<keyword evidence="11" id="KW-1185">Reference proteome</keyword>
<evidence type="ECO:0000313" key="11">
    <source>
        <dbReference type="Proteomes" id="UP000199376"/>
    </source>
</evidence>
<feature type="transmembrane region" description="Helical" evidence="9">
    <location>
        <begin position="154"/>
        <end position="178"/>
    </location>
</feature>
<dbReference type="GO" id="GO:0015818">
    <property type="term" value="P:isoleucine transport"/>
    <property type="evidence" value="ECO:0007669"/>
    <property type="project" value="TreeGrafter"/>
</dbReference>
<dbReference type="PANTHER" id="PTHR30588">
    <property type="entry name" value="BRANCHED-CHAIN AMINO ACID TRANSPORT SYSTEM 2 CARRIER PROTEIN"/>
    <property type="match status" value="1"/>
</dbReference>
<dbReference type="Proteomes" id="UP000199376">
    <property type="component" value="Unassembled WGS sequence"/>
</dbReference>
<feature type="transmembrane region" description="Helical" evidence="9">
    <location>
        <begin position="237"/>
        <end position="263"/>
    </location>
</feature>
<organism evidence="10 11">
    <name type="scientific">Fructobacillus durionis</name>
    <dbReference type="NCBI Taxonomy" id="283737"/>
    <lineage>
        <taxon>Bacteria</taxon>
        <taxon>Bacillati</taxon>
        <taxon>Bacillota</taxon>
        <taxon>Bacilli</taxon>
        <taxon>Lactobacillales</taxon>
        <taxon>Lactobacillaceae</taxon>
        <taxon>Fructobacillus</taxon>
    </lineage>
</organism>
<dbReference type="GO" id="GO:0015190">
    <property type="term" value="F:L-leucine transmembrane transporter activity"/>
    <property type="evidence" value="ECO:0007669"/>
    <property type="project" value="TreeGrafter"/>
</dbReference>
<dbReference type="Pfam" id="PF05525">
    <property type="entry name" value="Branch_AA_trans"/>
    <property type="match status" value="1"/>
</dbReference>
<comment type="function">
    <text evidence="9">Component of the transport system for branched-chain amino acids.</text>
</comment>